<keyword evidence="5 9" id="KW-0801">TPQ</keyword>
<evidence type="ECO:0000259" key="12">
    <source>
        <dbReference type="Pfam" id="PF01179"/>
    </source>
</evidence>
<dbReference type="InterPro" id="IPR049948">
    <property type="entry name" value="Cu_Am_ox_TPQ-bd"/>
</dbReference>
<dbReference type="VEuPathDB" id="FungiDB:FPRN_13145"/>
<accession>A0A365NP52</accession>
<protein>
    <recommendedName>
        <fullName evidence="11">Amine oxidase</fullName>
        <ecNumber evidence="11">1.4.3.-</ecNumber>
    </recommendedName>
</protein>
<dbReference type="InterPro" id="IPR015798">
    <property type="entry name" value="Cu_amine_oxidase_C"/>
</dbReference>
<dbReference type="OrthoDB" id="5379943at2759"/>
<dbReference type="PANTHER" id="PTHR10638">
    <property type="entry name" value="COPPER AMINE OXIDASE"/>
    <property type="match status" value="1"/>
</dbReference>
<dbReference type="SUPFAM" id="SSF49998">
    <property type="entry name" value="Amine oxidase catalytic domain"/>
    <property type="match status" value="1"/>
</dbReference>
<dbReference type="GO" id="GO:0009308">
    <property type="term" value="P:amine metabolic process"/>
    <property type="evidence" value="ECO:0007669"/>
    <property type="project" value="UniProtKB-UniRule"/>
</dbReference>
<comment type="similarity">
    <text evidence="2 11">Belongs to the copper/topaquinone oxidase family.</text>
</comment>
<proteinExistence type="inferred from homology"/>
<keyword evidence="4 11" id="KW-0479">Metal-binding</keyword>
<dbReference type="GO" id="GO:0048038">
    <property type="term" value="F:quinone binding"/>
    <property type="evidence" value="ECO:0007669"/>
    <property type="project" value="InterPro"/>
</dbReference>
<dbReference type="SUPFAM" id="SSF54416">
    <property type="entry name" value="Amine oxidase N-terminal region"/>
    <property type="match status" value="2"/>
</dbReference>
<dbReference type="Proteomes" id="UP000251714">
    <property type="component" value="Unassembled WGS sequence"/>
</dbReference>
<keyword evidence="6 11" id="KW-0560">Oxidoreductase</keyword>
<evidence type="ECO:0000313" key="14">
    <source>
        <dbReference type="Proteomes" id="UP000251714"/>
    </source>
</evidence>
<feature type="domain" description="Copper amine oxidase catalytic" evidence="12">
    <location>
        <begin position="255"/>
        <end position="654"/>
    </location>
</feature>
<comment type="cofactor">
    <cofactor evidence="11">
        <name>Cu cation</name>
        <dbReference type="ChEBI" id="CHEBI:23378"/>
    </cofactor>
    <text evidence="11">Contains 1 topaquinone per subunit.</text>
</comment>
<gene>
    <name evidence="13" type="ORF">FPRO05_00880</name>
</gene>
<dbReference type="Pfam" id="PF01179">
    <property type="entry name" value="Cu_amine_oxid"/>
    <property type="match status" value="1"/>
</dbReference>
<dbReference type="InterPro" id="IPR000269">
    <property type="entry name" value="Cu_amine_oxidase"/>
</dbReference>
<evidence type="ECO:0000256" key="3">
    <source>
        <dbReference type="ARBA" id="ARBA00011738"/>
    </source>
</evidence>
<dbReference type="FunFam" id="2.70.98.20:FF:000001">
    <property type="entry name" value="Amine oxidase"/>
    <property type="match status" value="1"/>
</dbReference>
<organism evidence="13 14">
    <name type="scientific">Gibberella intermedia</name>
    <name type="common">Bulb rot disease fungus</name>
    <name type="synonym">Fusarium proliferatum</name>
    <dbReference type="NCBI Taxonomy" id="948311"/>
    <lineage>
        <taxon>Eukaryota</taxon>
        <taxon>Fungi</taxon>
        <taxon>Dikarya</taxon>
        <taxon>Ascomycota</taxon>
        <taxon>Pezizomycotina</taxon>
        <taxon>Sordariomycetes</taxon>
        <taxon>Hypocreomycetidae</taxon>
        <taxon>Hypocreales</taxon>
        <taxon>Nectriaceae</taxon>
        <taxon>Fusarium</taxon>
        <taxon>Fusarium fujikuroi species complex</taxon>
    </lineage>
</organism>
<sequence>MTVQGQRTHPLHALSEEEMLKAADIVRALVKEKFEGKEDVRFKHTTLSEPPKSLLLPYLDAESDGVPLTARPFVPRCAQVLYTFPGKPGFTETIVSLDTGTEVKSTLSKPGDHAGFDRDEVIAFNYAILSHPEILDAIKKLGLDPNVTVQCDTWPFGADKDSSLETPRLVQAMLYARAPHNHLESNMYSYPLPISPVIDSVDLKLIRIDALPTGGKEDGAATHTAPDAPLSHCVENEYHPDLLSVKLRDDLKPLVIQQPEGPSYSVRDGNAISWQKWRFRIGFNWREGMTIHDVRYDGRKTFYRLSMSEMTVPYGDPRYPYHRRQAFDLGDAGAGLTANNLKLGCDCLGHISYFDALLTASDGKPYQAPNVICLHEQDAGIGWKHTNARTDVAAVTRARTLVVQSIITVGNYEYAFSWHFWQNGTIEFETRATGILATSLIDEGKTSHWGNVVSPGVLAANHQHLFSLRIDPMIDGLENTLVQEDSIGLPMSEENPYGNAWKLHKTFVEKSCSLDADPQKARVFKIVNEKKLNPISKNPVGYKVIAPPAQLLMADQASLVRKRARFAEHHLWVTRYKDDDLWAGGKWTNQSLIEKDGVADYAARNDNVRGEDLVVWATYGLTHNPRVEDYPVMPAEAITVALKPADFFDRNPALDVPPSTQAVNKSVLVPANGVSNGEEREICCR</sequence>
<evidence type="ECO:0000256" key="5">
    <source>
        <dbReference type="ARBA" id="ARBA00022772"/>
    </source>
</evidence>
<reference evidence="13 14" key="1">
    <citation type="submission" date="2017-12" db="EMBL/GenBank/DDBJ databases">
        <title>Genome sequence of the mycotoxigenic crop pathogen Fusarium proliferatum, strain ITEM 2341 from Date Palm.</title>
        <authorList>
            <person name="Almiman B.F."/>
            <person name="Shittu T.A."/>
            <person name="Muthumeenakshi S."/>
            <person name="Baroncelli R."/>
            <person name="Sreenivasaprasada S."/>
        </authorList>
    </citation>
    <scope>NUCLEOTIDE SEQUENCE [LARGE SCALE GENOMIC DNA]</scope>
    <source>
        <strain evidence="13 14">ITEM 2341</strain>
    </source>
</reference>
<evidence type="ECO:0000256" key="9">
    <source>
        <dbReference type="PIRSR" id="PIRSR600269-50"/>
    </source>
</evidence>
<dbReference type="EMBL" id="PKMI01000001">
    <property type="protein sequence ID" value="RBA22533.1"/>
    <property type="molecule type" value="Genomic_DNA"/>
</dbReference>
<comment type="caution">
    <text evidence="13">The sequence shown here is derived from an EMBL/GenBank/DDBJ whole genome shotgun (WGS) entry which is preliminary data.</text>
</comment>
<dbReference type="PANTHER" id="PTHR10638:SF91">
    <property type="entry name" value="AMINE OXIDASE"/>
    <property type="match status" value="1"/>
</dbReference>
<feature type="active site" description="Proton acceptor" evidence="9">
    <location>
        <position position="328"/>
    </location>
</feature>
<evidence type="ECO:0000256" key="2">
    <source>
        <dbReference type="ARBA" id="ARBA00007983"/>
    </source>
</evidence>
<evidence type="ECO:0000256" key="10">
    <source>
        <dbReference type="PIRSR" id="PIRSR600269-51"/>
    </source>
</evidence>
<dbReference type="AlphaFoldDB" id="A0A365NP52"/>
<evidence type="ECO:0000256" key="4">
    <source>
        <dbReference type="ARBA" id="ARBA00022723"/>
    </source>
</evidence>
<evidence type="ECO:0000256" key="6">
    <source>
        <dbReference type="ARBA" id="ARBA00023002"/>
    </source>
</evidence>
<evidence type="ECO:0000256" key="8">
    <source>
        <dbReference type="ARBA" id="ARBA00023157"/>
    </source>
</evidence>
<dbReference type="GO" id="GO:0005507">
    <property type="term" value="F:copper ion binding"/>
    <property type="evidence" value="ECO:0007669"/>
    <property type="project" value="InterPro"/>
</dbReference>
<dbReference type="GO" id="GO:0008131">
    <property type="term" value="F:primary methylamine oxidase activity"/>
    <property type="evidence" value="ECO:0007669"/>
    <property type="project" value="InterPro"/>
</dbReference>
<keyword evidence="7 11" id="KW-0186">Copper</keyword>
<comment type="subunit">
    <text evidence="3">Homodimer.</text>
</comment>
<evidence type="ECO:0000256" key="11">
    <source>
        <dbReference type="RuleBase" id="RU000672"/>
    </source>
</evidence>
<evidence type="ECO:0000313" key="13">
    <source>
        <dbReference type="EMBL" id="RBA22533.1"/>
    </source>
</evidence>
<evidence type="ECO:0000256" key="1">
    <source>
        <dbReference type="ARBA" id="ARBA00001935"/>
    </source>
</evidence>
<feature type="modified residue" description="2',4',5'-topaquinone" evidence="10">
    <location>
        <position position="412"/>
    </location>
</feature>
<dbReference type="Gene3D" id="3.10.450.40">
    <property type="match status" value="2"/>
</dbReference>
<dbReference type="EC" id="1.4.3.-" evidence="11"/>
<comment type="cofactor">
    <cofactor evidence="1">
        <name>Cu cation</name>
        <dbReference type="ChEBI" id="CHEBI:23378"/>
    </cofactor>
</comment>
<dbReference type="PROSITE" id="PS01164">
    <property type="entry name" value="COPPER_AMINE_OXID_1"/>
    <property type="match status" value="1"/>
</dbReference>
<dbReference type="InterPro" id="IPR036460">
    <property type="entry name" value="Cu_amine_oxidase_C_sf"/>
</dbReference>
<keyword evidence="8" id="KW-1015">Disulfide bond</keyword>
<evidence type="ECO:0000256" key="7">
    <source>
        <dbReference type="ARBA" id="ARBA00023008"/>
    </source>
</evidence>
<dbReference type="InterPro" id="IPR016182">
    <property type="entry name" value="Cu_amine_oxidase_N-reg"/>
</dbReference>
<dbReference type="Gene3D" id="2.70.98.20">
    <property type="entry name" value="Copper amine oxidase, catalytic domain"/>
    <property type="match status" value="1"/>
</dbReference>
<name>A0A365NP52_GIBIN</name>
<comment type="PTM">
    <text evidence="10 11">Topaquinone (TPQ) is generated by copper-dependent autoxidation of a specific tyrosyl residue.</text>
</comment>
<feature type="active site" description="Schiff-base intermediate with substrate; via topaquinone" evidence="9">
    <location>
        <position position="412"/>
    </location>
</feature>